<comment type="caution">
    <text evidence="1">The sequence shown here is derived from an EMBL/GenBank/DDBJ whole genome shotgun (WGS) entry which is preliminary data.</text>
</comment>
<protein>
    <submittedName>
        <fullName evidence="1">Uncharacterized protein</fullName>
    </submittedName>
</protein>
<evidence type="ECO:0000313" key="1">
    <source>
        <dbReference type="EMBL" id="KAK1869292.1"/>
    </source>
</evidence>
<organism evidence="1 2">
    <name type="scientific">Pyropia yezoensis</name>
    <name type="common">Susabi-nori</name>
    <name type="synonym">Porphyra yezoensis</name>
    <dbReference type="NCBI Taxonomy" id="2788"/>
    <lineage>
        <taxon>Eukaryota</taxon>
        <taxon>Rhodophyta</taxon>
        <taxon>Bangiophyceae</taxon>
        <taxon>Bangiales</taxon>
        <taxon>Bangiaceae</taxon>
        <taxon>Pyropia</taxon>
    </lineage>
</organism>
<dbReference type="Proteomes" id="UP000798662">
    <property type="component" value="Chromosome 3"/>
</dbReference>
<proteinExistence type="predicted"/>
<reference evidence="1" key="1">
    <citation type="submission" date="2019-11" db="EMBL/GenBank/DDBJ databases">
        <title>Nori genome reveals adaptations in red seaweeds to the harsh intertidal environment.</title>
        <authorList>
            <person name="Wang D."/>
            <person name="Mao Y."/>
        </authorList>
    </citation>
    <scope>NUCLEOTIDE SEQUENCE</scope>
    <source>
        <tissue evidence="1">Gametophyte</tissue>
    </source>
</reference>
<accession>A0ACC3CHS8</accession>
<name>A0ACC3CHS8_PYRYE</name>
<evidence type="ECO:0000313" key="2">
    <source>
        <dbReference type="Proteomes" id="UP000798662"/>
    </source>
</evidence>
<sequence>MRSRVLVRAVLYGPSTCVVRMPGGSWPLAVVRKTRSANWICYSCRTSDGSCYHAAAATEEARRVAQGAPDQDSDSDSGTDGVDGADGGAAHCVGAGDVAPGVLGQPGPEVGGIADDGVPVDRSKHKPCSTQPRHIVPARAAQVERAAILRCLQDTSITLFFPAAERCPYCRVERRSQLTLREILVECGEGVAKGVIYIWRCFECNFRVIPNGRDRGIVFTSSSTAYSEVFLFETAVSLSRNGSSLRSSAYLREAFQELSRDHVYPDATEKLSSVSTLRKAIVLYLSLVIAGLPAAVTCCATCVRIDGSYAVICFDGLQLGYRLKFMVPFSRSSVSVSPIARASVYAHVIKDEGLSKALGAVMTVSAGSSRNIITTLSAMRGNVMAFVVLTGYVRIDGVEATMAGSTLSKSAVRKPERGWDPIEDGGMRFQLVDFLRSFFMCRRAARAVALDIIGGPVDLLRRVPKPLMDAVRATAADLSSDMPEIGASGNDEDDFEAGKEGEDPEEEAGAESQEDWASDGDGSDSGGDVDAPHAHPRDVGPDHPYQPLARFWDDNAPLLSYAEQLSEPALADTGGERGAARARPLVLPLHPGLPGTVASTLKVMDFVRAVVVDPFTVWAPCNNWGAVEAVFDCLLDDCFTMDKLAGVVNRADVTELRLLRGALSCRAPALRVSPERRRVLAELLLSIMETREGYDDYVEASQAPDDDVSMGTLDDELDDNSEADAEPYTKQAMVLAHSQQAFTAKEYQNTWLVPPATAADYAAAHGLPADLAEDFLKTGVWAPGLPLLRAKPGFVGVSSAQTDAPNCQHQMGKQQSHTGGTFGGFCTCAHPKCLGVVVLDQSEGQRMPIEFVVQRFATLPDTIVYDFACATLKTSLVRLPLVAKQVALRVDRFHWRKNHTLCSKAMSPDAYVSMDGTNTSSSEERNAISRRQQHHLRQMKQDAFIIFTVCQQALSNVVAMYSDKATKTPG</sequence>
<keyword evidence="2" id="KW-1185">Reference proteome</keyword>
<gene>
    <name evidence="1" type="ORF">I4F81_011770</name>
</gene>
<dbReference type="EMBL" id="CM020620">
    <property type="protein sequence ID" value="KAK1869292.1"/>
    <property type="molecule type" value="Genomic_DNA"/>
</dbReference>